<dbReference type="PANTHER" id="PTHR10165">
    <property type="entry name" value="LIPID PHOSPHATE PHOSPHATASE"/>
    <property type="match status" value="1"/>
</dbReference>
<dbReference type="PANTHER" id="PTHR10165:SF35">
    <property type="entry name" value="RE23632P"/>
    <property type="match status" value="1"/>
</dbReference>
<proteinExistence type="inferred from homology"/>
<keyword evidence="11" id="KW-1185">Reference proteome</keyword>
<evidence type="ECO:0000313" key="9">
    <source>
        <dbReference type="EMBL" id="SZX70681.1"/>
    </source>
</evidence>
<dbReference type="EMBL" id="FNXT01001002">
    <property type="protein sequence ID" value="SZX70681.1"/>
    <property type="molecule type" value="Genomic_DNA"/>
</dbReference>
<keyword evidence="4 7" id="KW-1133">Transmembrane helix</keyword>
<evidence type="ECO:0000256" key="2">
    <source>
        <dbReference type="ARBA" id="ARBA00008816"/>
    </source>
</evidence>
<gene>
    <name evidence="9" type="ORF">BQ4739_LOCUS10871</name>
    <name evidence="10" type="ORF">BQ4739_LOCUS15396</name>
</gene>
<sequence>MNEQASSSSTTEGRASGSGSGRILTFQTARKRSKSSLAIYLEQPAEQASTSDSGITSSSANNSSSRPIGQLPLSSFLQTDGSRLRTPMQLNNAAGSSSTARAGALWKVGNVMWERAADWAVVVVALIVLAASEKEPPRASYVPKAVLSDTNYPLLPNSVPAWSVPLYSLVGPAILMALHSAVLRRPMGEAHHLILGLFTAVMVTGAITNLIKPPVGRLRPDFNARCWPDGAMVWEKEDALGGWPKCTASSHDSIDEGRKSFPSGHSSWSAAGLCYCTWLLLDRLHVFGAAGAGHPWRLLLACMPALAALAVGISRVTDYWHHPTDVAAGLLLGCFVSWLCYRQQRVRLAAEVDPVSYGGAVAGQAGGGGAGYASGSMRFDEDGMPLLQQQGVLLV</sequence>
<evidence type="ECO:0000256" key="6">
    <source>
        <dbReference type="SAM" id="MobiDB-lite"/>
    </source>
</evidence>
<evidence type="ECO:0000256" key="1">
    <source>
        <dbReference type="ARBA" id="ARBA00004141"/>
    </source>
</evidence>
<organism evidence="9 11">
    <name type="scientific">Tetradesmus obliquus</name>
    <name type="common">Green alga</name>
    <name type="synonym">Acutodesmus obliquus</name>
    <dbReference type="NCBI Taxonomy" id="3088"/>
    <lineage>
        <taxon>Eukaryota</taxon>
        <taxon>Viridiplantae</taxon>
        <taxon>Chlorophyta</taxon>
        <taxon>core chlorophytes</taxon>
        <taxon>Chlorophyceae</taxon>
        <taxon>CS clade</taxon>
        <taxon>Sphaeropleales</taxon>
        <taxon>Scenedesmaceae</taxon>
        <taxon>Tetradesmus</taxon>
    </lineage>
</organism>
<dbReference type="InterPro" id="IPR000326">
    <property type="entry name" value="PAP2/HPO"/>
</dbReference>
<dbReference type="GO" id="GO:0016020">
    <property type="term" value="C:membrane"/>
    <property type="evidence" value="ECO:0007669"/>
    <property type="project" value="UniProtKB-SubCell"/>
</dbReference>
<reference evidence="9 11" key="1">
    <citation type="submission" date="2016-10" db="EMBL/GenBank/DDBJ databases">
        <authorList>
            <person name="Cai Z."/>
        </authorList>
    </citation>
    <scope>NUCLEOTIDE SEQUENCE [LARGE SCALE GENOMIC DNA]</scope>
</reference>
<dbReference type="SUPFAM" id="SSF48317">
    <property type="entry name" value="Acid phosphatase/Vanadium-dependent haloperoxidase"/>
    <property type="match status" value="1"/>
</dbReference>
<feature type="compositionally biased region" description="Low complexity" evidence="6">
    <location>
        <begin position="48"/>
        <end position="65"/>
    </location>
</feature>
<keyword evidence="5 7" id="KW-0472">Membrane</keyword>
<feature type="transmembrane region" description="Helical" evidence="7">
    <location>
        <begin position="159"/>
        <end position="178"/>
    </location>
</feature>
<name>A0A383VZN4_TETOB</name>
<evidence type="ECO:0000259" key="8">
    <source>
        <dbReference type="SMART" id="SM00014"/>
    </source>
</evidence>
<dbReference type="GO" id="GO:0046839">
    <property type="term" value="P:phospholipid dephosphorylation"/>
    <property type="evidence" value="ECO:0007669"/>
    <property type="project" value="TreeGrafter"/>
</dbReference>
<comment type="similarity">
    <text evidence="2">Belongs to the PA-phosphatase related phosphoesterase family.</text>
</comment>
<dbReference type="STRING" id="3088.A0A383VZN4"/>
<evidence type="ECO:0000313" key="11">
    <source>
        <dbReference type="Proteomes" id="UP000256970"/>
    </source>
</evidence>
<dbReference type="GO" id="GO:0006644">
    <property type="term" value="P:phospholipid metabolic process"/>
    <property type="evidence" value="ECO:0007669"/>
    <property type="project" value="InterPro"/>
</dbReference>
<feature type="compositionally biased region" description="Polar residues" evidence="6">
    <location>
        <begin position="1"/>
        <end position="13"/>
    </location>
</feature>
<dbReference type="InterPro" id="IPR043216">
    <property type="entry name" value="PAP-like"/>
</dbReference>
<keyword evidence="3 7" id="KW-0812">Transmembrane</keyword>
<evidence type="ECO:0000256" key="4">
    <source>
        <dbReference type="ARBA" id="ARBA00022989"/>
    </source>
</evidence>
<dbReference type="SMART" id="SM00014">
    <property type="entry name" value="acidPPc"/>
    <property type="match status" value="1"/>
</dbReference>
<dbReference type="EMBL" id="FNXT01001224">
    <property type="protein sequence ID" value="SZX75086.1"/>
    <property type="molecule type" value="Genomic_DNA"/>
</dbReference>
<dbReference type="AlphaFoldDB" id="A0A383VZN4"/>
<dbReference type="InterPro" id="IPR036938">
    <property type="entry name" value="PAP2/HPO_sf"/>
</dbReference>
<accession>A0A383VZN4</accession>
<evidence type="ECO:0000313" key="10">
    <source>
        <dbReference type="EMBL" id="SZX75086.1"/>
    </source>
</evidence>
<evidence type="ECO:0000256" key="3">
    <source>
        <dbReference type="ARBA" id="ARBA00022692"/>
    </source>
</evidence>
<evidence type="ECO:0000256" key="5">
    <source>
        <dbReference type="ARBA" id="ARBA00023136"/>
    </source>
</evidence>
<dbReference type="Proteomes" id="UP000256970">
    <property type="component" value="Unassembled WGS sequence"/>
</dbReference>
<feature type="domain" description="Phosphatidic acid phosphatase type 2/haloperoxidase" evidence="8">
    <location>
        <begin position="195"/>
        <end position="341"/>
    </location>
</feature>
<dbReference type="GO" id="GO:0008195">
    <property type="term" value="F:phosphatidate phosphatase activity"/>
    <property type="evidence" value="ECO:0007669"/>
    <property type="project" value="TreeGrafter"/>
</dbReference>
<dbReference type="Gene3D" id="1.20.144.10">
    <property type="entry name" value="Phosphatidic acid phosphatase type 2/haloperoxidase"/>
    <property type="match status" value="1"/>
</dbReference>
<feature type="region of interest" description="Disordered" evidence="6">
    <location>
        <begin position="1"/>
        <end position="26"/>
    </location>
</feature>
<evidence type="ECO:0000256" key="7">
    <source>
        <dbReference type="SAM" id="Phobius"/>
    </source>
</evidence>
<feature type="transmembrane region" description="Helical" evidence="7">
    <location>
        <begin position="190"/>
        <end position="211"/>
    </location>
</feature>
<dbReference type="Pfam" id="PF01569">
    <property type="entry name" value="PAP2"/>
    <property type="match status" value="1"/>
</dbReference>
<protein>
    <recommendedName>
        <fullName evidence="8">Phosphatidic acid phosphatase type 2/haloperoxidase domain-containing protein</fullName>
    </recommendedName>
</protein>
<comment type="subcellular location">
    <subcellularLocation>
        <location evidence="1">Membrane</location>
        <topology evidence="1">Multi-pass membrane protein</topology>
    </subcellularLocation>
</comment>
<feature type="region of interest" description="Disordered" evidence="6">
    <location>
        <begin position="43"/>
        <end position="72"/>
    </location>
</feature>
<dbReference type="CDD" id="cd03390">
    <property type="entry name" value="PAP2_containing_1_like"/>
    <property type="match status" value="1"/>
</dbReference>